<evidence type="ECO:0000313" key="1">
    <source>
        <dbReference type="EMBL" id="XCN71472.1"/>
    </source>
</evidence>
<reference evidence="1" key="2">
    <citation type="submission" date="2024-06" db="EMBL/GenBank/DDBJ databases">
        <authorList>
            <person name="Plum-Jensen L.E."/>
            <person name="Schramm A."/>
            <person name="Marshall I.P.G."/>
        </authorList>
    </citation>
    <scope>NUCLEOTIDE SEQUENCE</scope>
    <source>
        <strain evidence="1">Rat1</strain>
    </source>
</reference>
<reference evidence="1" key="1">
    <citation type="journal article" date="2024" name="Syst. Appl. Microbiol.">
        <title>First single-strain enrichments of Electrothrix cable bacteria, description of E. aestuarii sp. nov. and E. rattekaaiensis sp. nov., and proposal of a cable bacteria taxonomy following the rules of the SeqCode.</title>
        <authorList>
            <person name="Plum-Jensen L.E."/>
            <person name="Schramm A."/>
            <person name="Marshall I.P.G."/>
        </authorList>
    </citation>
    <scope>NUCLEOTIDE SEQUENCE</scope>
    <source>
        <strain evidence="1">Rat1</strain>
    </source>
</reference>
<proteinExistence type="predicted"/>
<accession>A0AAU8LQU8</accession>
<organism evidence="1">
    <name type="scientific">Candidatus Electrothrix aestuarii</name>
    <dbReference type="NCBI Taxonomy" id="3062594"/>
    <lineage>
        <taxon>Bacteria</taxon>
        <taxon>Pseudomonadati</taxon>
        <taxon>Thermodesulfobacteriota</taxon>
        <taxon>Desulfobulbia</taxon>
        <taxon>Desulfobulbales</taxon>
        <taxon>Desulfobulbaceae</taxon>
        <taxon>Candidatus Electrothrix</taxon>
    </lineage>
</organism>
<name>A0AAU8LQU8_9BACT</name>
<dbReference type="KEGG" id="eaj:Q3M24_14245"/>
<dbReference type="AlphaFoldDB" id="A0AAU8LQU8"/>
<sequence>MPNKKDDDKFPDSFVDKVVKDPANVPNVMLLSGFVGKSAEKDHTRLYLDAVLSNFYDIPDESILHQAQLPLQVNPLGADLLWVEQDAQFIVKGKSQEEERASFFSGDIVTNYARNYGPTAWYGCHHVGETGVQNCTQAPAVCGNTAWTGCPAEPVGPTGVENCTAAPDVCGNTSWKGCPKK</sequence>
<gene>
    <name evidence="1" type="ORF">Q3M24_14245</name>
</gene>
<dbReference type="EMBL" id="CP159373">
    <property type="protein sequence ID" value="XCN71472.1"/>
    <property type="molecule type" value="Genomic_DNA"/>
</dbReference>
<protein>
    <submittedName>
        <fullName evidence="1">Uncharacterized protein</fullName>
    </submittedName>
</protein>